<reference evidence="3" key="1">
    <citation type="submission" date="2021-01" db="EMBL/GenBank/DDBJ databases">
        <authorList>
            <consortium name="Aspergillus puulaauensis MK2 genome sequencing consortium"/>
            <person name="Kazuki M."/>
            <person name="Futagami T."/>
        </authorList>
    </citation>
    <scope>NUCLEOTIDE SEQUENCE</scope>
    <source>
        <strain evidence="3">MK2</strain>
    </source>
</reference>
<dbReference type="AlphaFoldDB" id="A0A7R7XKL2"/>
<evidence type="ECO:0000313" key="3">
    <source>
        <dbReference type="EMBL" id="BCS23212.1"/>
    </source>
</evidence>
<dbReference type="Proteomes" id="UP000654913">
    <property type="component" value="Chromosome 3"/>
</dbReference>
<dbReference type="OrthoDB" id="4464271at2759"/>
<sequence length="290" mass="32466">MSSLFELYGLTRSQNPEDNTSAYPETSRKRAAEDAEKDTTSLGPTSSQIVSLLAPVRELDWSDLIPKEPRTSDERIAAELHRRGEAVVPCVQCTRGGTWDTCVVFPVYKGRSISSYACSNCIYRHKGKQCTHRKAFEDQGGKPWDSRITAQVVAHGGLRNVMSKESQDSTFSIGETSATVTRKRKEREASTENQTQTQTTPKKSSLSSFSPRARSAFDGESLPWPVSPTSWNNTSKLRSIMKDLKSFAHITEVRIAKLEAERKRMSSTDYWNQEAAELFSKGQLKLGMKE</sequence>
<evidence type="ECO:0000259" key="2">
    <source>
        <dbReference type="PROSITE" id="PS50073"/>
    </source>
</evidence>
<dbReference type="InterPro" id="IPR022190">
    <property type="entry name" value="DUF3716"/>
</dbReference>
<dbReference type="KEGG" id="apuu:APUU_31437A"/>
<feature type="compositionally biased region" description="Polar residues" evidence="1">
    <location>
        <begin position="168"/>
        <end position="180"/>
    </location>
</feature>
<dbReference type="GO" id="GO:0003700">
    <property type="term" value="F:DNA-binding transcription factor activity"/>
    <property type="evidence" value="ECO:0007669"/>
    <property type="project" value="InterPro"/>
</dbReference>
<gene>
    <name evidence="3" type="ORF">APUU_31437A</name>
</gene>
<name>A0A7R7XKL2_9EURO</name>
<dbReference type="InterPro" id="IPR001083">
    <property type="entry name" value="Cu_fist_DNA-bd_dom"/>
</dbReference>
<dbReference type="PROSITE" id="PS50073">
    <property type="entry name" value="COPPER_FIST_2"/>
    <property type="match status" value="1"/>
</dbReference>
<feature type="region of interest" description="Disordered" evidence="1">
    <location>
        <begin position="1"/>
        <end position="45"/>
    </location>
</feature>
<dbReference type="GO" id="GO:0003677">
    <property type="term" value="F:DNA binding"/>
    <property type="evidence" value="ECO:0007669"/>
    <property type="project" value="InterPro"/>
</dbReference>
<dbReference type="EMBL" id="AP024445">
    <property type="protein sequence ID" value="BCS23212.1"/>
    <property type="molecule type" value="Genomic_DNA"/>
</dbReference>
<dbReference type="RefSeq" id="XP_041555406.1">
    <property type="nucleotide sequence ID" value="XM_041702642.1"/>
</dbReference>
<evidence type="ECO:0000256" key="1">
    <source>
        <dbReference type="SAM" id="MobiDB-lite"/>
    </source>
</evidence>
<organism evidence="3 4">
    <name type="scientific">Aspergillus puulaauensis</name>
    <dbReference type="NCBI Taxonomy" id="1220207"/>
    <lineage>
        <taxon>Eukaryota</taxon>
        <taxon>Fungi</taxon>
        <taxon>Dikarya</taxon>
        <taxon>Ascomycota</taxon>
        <taxon>Pezizomycotina</taxon>
        <taxon>Eurotiomycetes</taxon>
        <taxon>Eurotiomycetidae</taxon>
        <taxon>Eurotiales</taxon>
        <taxon>Aspergillaceae</taxon>
        <taxon>Aspergillus</taxon>
    </lineage>
</organism>
<feature type="compositionally biased region" description="Polar residues" evidence="1">
    <location>
        <begin position="11"/>
        <end position="24"/>
    </location>
</feature>
<protein>
    <recommendedName>
        <fullName evidence="2">Copper-fist domain-containing protein</fullName>
    </recommendedName>
</protein>
<keyword evidence="4" id="KW-1185">Reference proteome</keyword>
<feature type="compositionally biased region" description="Basic and acidic residues" evidence="1">
    <location>
        <begin position="26"/>
        <end position="39"/>
    </location>
</feature>
<reference evidence="3" key="2">
    <citation type="submission" date="2021-02" db="EMBL/GenBank/DDBJ databases">
        <title>Aspergillus puulaauensis MK2 genome sequence.</title>
        <authorList>
            <person name="Futagami T."/>
            <person name="Mori K."/>
            <person name="Kadooka C."/>
            <person name="Tanaka T."/>
        </authorList>
    </citation>
    <scope>NUCLEOTIDE SEQUENCE</scope>
    <source>
        <strain evidence="3">MK2</strain>
    </source>
</reference>
<dbReference type="GO" id="GO:0005507">
    <property type="term" value="F:copper ion binding"/>
    <property type="evidence" value="ECO:0007669"/>
    <property type="project" value="InterPro"/>
</dbReference>
<feature type="compositionally biased region" description="Low complexity" evidence="1">
    <location>
        <begin position="194"/>
        <end position="216"/>
    </location>
</feature>
<feature type="region of interest" description="Disordered" evidence="1">
    <location>
        <begin position="164"/>
        <end position="225"/>
    </location>
</feature>
<evidence type="ECO:0000313" key="4">
    <source>
        <dbReference type="Proteomes" id="UP000654913"/>
    </source>
</evidence>
<feature type="domain" description="Copper-fist" evidence="2">
    <location>
        <begin position="116"/>
        <end position="139"/>
    </location>
</feature>
<accession>A0A7R7XKL2</accession>
<dbReference type="Pfam" id="PF12511">
    <property type="entry name" value="DUF3716"/>
    <property type="match status" value="1"/>
</dbReference>
<dbReference type="GeneID" id="64973217"/>
<proteinExistence type="predicted"/>